<feature type="compositionally biased region" description="Basic and acidic residues" evidence="1">
    <location>
        <begin position="8"/>
        <end position="24"/>
    </location>
</feature>
<dbReference type="SUPFAM" id="SSF53300">
    <property type="entry name" value="vWA-like"/>
    <property type="match status" value="1"/>
</dbReference>
<protein>
    <recommendedName>
        <fullName evidence="2">DUF58 domain-containing protein</fullName>
    </recommendedName>
</protein>
<dbReference type="KEGG" id="rbi:RB2501_09480"/>
<dbReference type="Proteomes" id="UP000009049">
    <property type="component" value="Chromosome"/>
</dbReference>
<evidence type="ECO:0000313" key="4">
    <source>
        <dbReference type="Proteomes" id="UP000009049"/>
    </source>
</evidence>
<gene>
    <name evidence="3" type="ordered locus">RB2501_09480</name>
</gene>
<accession>A4CJL6</accession>
<reference evidence="3 4" key="1">
    <citation type="journal article" date="2009" name="J. Bacteriol.">
        <title>Complete genome sequence of Robiginitalea biformata HTCC2501.</title>
        <authorList>
            <person name="Oh H.M."/>
            <person name="Giovannoni S.J."/>
            <person name="Lee K."/>
            <person name="Ferriera S."/>
            <person name="Johnson J."/>
            <person name="Cho J.C."/>
        </authorList>
    </citation>
    <scope>NUCLEOTIDE SEQUENCE [LARGE SCALE GENOMIC DNA]</scope>
    <source>
        <strain evidence="4">ATCC BAA-864 / HTCC2501 / KCTC 12146</strain>
    </source>
</reference>
<dbReference type="EMBL" id="CP001712">
    <property type="protein sequence ID" value="EAR17124.1"/>
    <property type="molecule type" value="Genomic_DNA"/>
</dbReference>
<evidence type="ECO:0000256" key="1">
    <source>
        <dbReference type="SAM" id="MobiDB-lite"/>
    </source>
</evidence>
<evidence type="ECO:0000259" key="2">
    <source>
        <dbReference type="Pfam" id="PF01882"/>
    </source>
</evidence>
<dbReference type="RefSeq" id="WP_015753879.1">
    <property type="nucleotide sequence ID" value="NC_013222.1"/>
</dbReference>
<dbReference type="InterPro" id="IPR036465">
    <property type="entry name" value="vWFA_dom_sf"/>
</dbReference>
<name>A4CJL6_ROBBH</name>
<sequence length="320" mass="36652">MSRFGKRGKTEKQGGPDRLRPRGRQKYNDLLRPEVVNTVAGLSLIARIAVEGYTSGLNRSLSIGHGLEFSQYRGYEPGDDLRLLDWKMLARSGRYYIKQSEIESLVGVKFIVDASASMLHREDRLSKLEYARLLVAALAYLAWKQGDAVGLFALNESDVVSLFSGTDKKHYNRLLLELLKVDGSGKWPDPSRASRMIPDRGSRELVFFLTDMYEREAELSGFLREIKSPRNEVVVLHIAGRSELEFDYGKQVTFEDLETGAKVKVDARKARSAYLEQMEDRLDAIRQQLLSQGIFYHLFRMDEPLGEALQYYLKQRNRMN</sequence>
<dbReference type="HOGENOM" id="CLU_054927_3_1_10"/>
<dbReference type="STRING" id="313596.RB2501_09480"/>
<evidence type="ECO:0000313" key="3">
    <source>
        <dbReference type="EMBL" id="EAR17124.1"/>
    </source>
</evidence>
<feature type="domain" description="DUF58" evidence="2">
    <location>
        <begin position="71"/>
        <end position="279"/>
    </location>
</feature>
<dbReference type="AlphaFoldDB" id="A4CJL6"/>
<dbReference type="PANTHER" id="PTHR33608:SF7">
    <property type="entry name" value="DUF58 DOMAIN-CONTAINING PROTEIN"/>
    <property type="match status" value="1"/>
</dbReference>
<dbReference type="PANTHER" id="PTHR33608">
    <property type="entry name" value="BLL2464 PROTEIN"/>
    <property type="match status" value="1"/>
</dbReference>
<dbReference type="OrthoDB" id="9776116at2"/>
<feature type="region of interest" description="Disordered" evidence="1">
    <location>
        <begin position="1"/>
        <end position="24"/>
    </location>
</feature>
<dbReference type="InterPro" id="IPR002881">
    <property type="entry name" value="DUF58"/>
</dbReference>
<organism evidence="3 4">
    <name type="scientific">Robiginitalea biformata (strain ATCC BAA-864 / DSM 15991 / KCTC 12146 / HTCC2501)</name>
    <dbReference type="NCBI Taxonomy" id="313596"/>
    <lineage>
        <taxon>Bacteria</taxon>
        <taxon>Pseudomonadati</taxon>
        <taxon>Bacteroidota</taxon>
        <taxon>Flavobacteriia</taxon>
        <taxon>Flavobacteriales</taxon>
        <taxon>Flavobacteriaceae</taxon>
        <taxon>Robiginitalea</taxon>
    </lineage>
</organism>
<dbReference type="Pfam" id="PF01882">
    <property type="entry name" value="DUF58"/>
    <property type="match status" value="1"/>
</dbReference>
<dbReference type="eggNOG" id="COG1721">
    <property type="taxonomic scope" value="Bacteria"/>
</dbReference>
<keyword evidence="4" id="KW-1185">Reference proteome</keyword>
<proteinExistence type="predicted"/>